<dbReference type="GeneID" id="107944809"/>
<dbReference type="KEGG" id="ghi:107944809"/>
<name>A0A1U8N8C2_GOSHI</name>
<evidence type="ECO:0000313" key="3">
    <source>
        <dbReference type="RefSeq" id="XP_016734123.2"/>
    </source>
</evidence>
<proteinExistence type="predicted"/>
<protein>
    <submittedName>
        <fullName evidence="3">Cleavage stimulation factor subunit 77-like</fullName>
    </submittedName>
</protein>
<dbReference type="AlphaFoldDB" id="A0A1U8N8C2"/>
<accession>A0A1U8N8C2</accession>
<feature type="region of interest" description="Disordered" evidence="1">
    <location>
        <begin position="115"/>
        <end position="143"/>
    </location>
</feature>
<dbReference type="Proteomes" id="UP000818029">
    <property type="component" value="Chromosome D11"/>
</dbReference>
<sequence>MYLFYVLKQFKLLKNKSELLLNTNWQLLIRVSLSVSSIIIQGTTVPSNTTTAILAAPNLSNPMATVVGAASNPLSNPIVSMVDGVSSKAFVEVLKATPPALSAFLAGLPSIEANEKSPQLDDGDSGFPPRDDDGGGGGGGGGGGNWSGEFFLFGFLAFLGFLKDKESEEDYRDNRRR</sequence>
<reference evidence="3" key="2">
    <citation type="submission" date="2025-08" db="UniProtKB">
        <authorList>
            <consortium name="RefSeq"/>
        </authorList>
    </citation>
    <scope>IDENTIFICATION</scope>
</reference>
<dbReference type="PaxDb" id="3635-A0A1U8N8C2"/>
<dbReference type="PANTHER" id="PTHR34938">
    <property type="entry name" value="PROTEIN FERTILITY RESTORER RF2, MITOCHONDRIAL"/>
    <property type="match status" value="1"/>
</dbReference>
<evidence type="ECO:0000313" key="2">
    <source>
        <dbReference type="Proteomes" id="UP000818029"/>
    </source>
</evidence>
<organism evidence="2 3">
    <name type="scientific">Gossypium hirsutum</name>
    <name type="common">Upland cotton</name>
    <name type="synonym">Gossypium mexicanum</name>
    <dbReference type="NCBI Taxonomy" id="3635"/>
    <lineage>
        <taxon>Eukaryota</taxon>
        <taxon>Viridiplantae</taxon>
        <taxon>Streptophyta</taxon>
        <taxon>Embryophyta</taxon>
        <taxon>Tracheophyta</taxon>
        <taxon>Spermatophyta</taxon>
        <taxon>Magnoliopsida</taxon>
        <taxon>eudicotyledons</taxon>
        <taxon>Gunneridae</taxon>
        <taxon>Pentapetalae</taxon>
        <taxon>rosids</taxon>
        <taxon>malvids</taxon>
        <taxon>Malvales</taxon>
        <taxon>Malvaceae</taxon>
        <taxon>Malvoideae</taxon>
        <taxon>Gossypium</taxon>
    </lineage>
</organism>
<dbReference type="InterPro" id="IPR040299">
    <property type="entry name" value="RF2K-like"/>
</dbReference>
<evidence type="ECO:0000256" key="1">
    <source>
        <dbReference type="SAM" id="MobiDB-lite"/>
    </source>
</evidence>
<reference evidence="2" key="1">
    <citation type="journal article" date="2020" name="Nat. Genet.">
        <title>Genomic diversifications of five Gossypium allopolyploid species and their impact on cotton improvement.</title>
        <authorList>
            <person name="Chen Z.J."/>
            <person name="Sreedasyam A."/>
            <person name="Ando A."/>
            <person name="Song Q."/>
            <person name="De Santiago L.M."/>
            <person name="Hulse-Kemp A.M."/>
            <person name="Ding M."/>
            <person name="Ye W."/>
            <person name="Kirkbride R.C."/>
            <person name="Jenkins J."/>
            <person name="Plott C."/>
            <person name="Lovell J."/>
            <person name="Lin Y.M."/>
            <person name="Vaughn R."/>
            <person name="Liu B."/>
            <person name="Simpson S."/>
            <person name="Scheffler B.E."/>
            <person name="Wen L."/>
            <person name="Saski C.A."/>
            <person name="Grover C.E."/>
            <person name="Hu G."/>
            <person name="Conover J.L."/>
            <person name="Carlson J.W."/>
            <person name="Shu S."/>
            <person name="Boston L.B."/>
            <person name="Williams M."/>
            <person name="Peterson D.G."/>
            <person name="McGee K."/>
            <person name="Jones D.C."/>
            <person name="Wendel J.F."/>
            <person name="Stelly D.M."/>
            <person name="Grimwood J."/>
            <person name="Schmutz J."/>
        </authorList>
    </citation>
    <scope>NUCLEOTIDE SEQUENCE [LARGE SCALE GENOMIC DNA]</scope>
    <source>
        <strain evidence="2">cv. TM-1</strain>
    </source>
</reference>
<keyword evidence="2" id="KW-1185">Reference proteome</keyword>
<dbReference type="PANTHER" id="PTHR34938:SF1">
    <property type="entry name" value="PROTEIN FERTILITY RESTORER RF2, MITOCHONDRIAL"/>
    <property type="match status" value="1"/>
</dbReference>
<gene>
    <name evidence="3" type="primary">LOC107944809</name>
</gene>
<dbReference type="RefSeq" id="XP_016734123.2">
    <property type="nucleotide sequence ID" value="XM_016878634.2"/>
</dbReference>